<dbReference type="Pfam" id="PF00700">
    <property type="entry name" value="Flagellin_C"/>
    <property type="match status" value="1"/>
</dbReference>
<name>A0A516H3R4_9PROT</name>
<dbReference type="InterPro" id="IPR001492">
    <property type="entry name" value="Flagellin"/>
</dbReference>
<dbReference type="RefSeq" id="WP_144069392.1">
    <property type="nucleotide sequence ID" value="NZ_CP041636.1"/>
</dbReference>
<organism evidence="5 6">
    <name type="scientific">Ferrovibrio terrae</name>
    <dbReference type="NCBI Taxonomy" id="2594003"/>
    <lineage>
        <taxon>Bacteria</taxon>
        <taxon>Pseudomonadati</taxon>
        <taxon>Pseudomonadota</taxon>
        <taxon>Alphaproteobacteria</taxon>
        <taxon>Rhodospirillales</taxon>
        <taxon>Rhodospirillaceae</taxon>
        <taxon>Ferrovibrio</taxon>
    </lineage>
</organism>
<dbReference type="SUPFAM" id="SSF64518">
    <property type="entry name" value="Phase 1 flagellin"/>
    <property type="match status" value="1"/>
</dbReference>
<dbReference type="OrthoDB" id="9758307at2"/>
<dbReference type="PANTHER" id="PTHR42792:SF1">
    <property type="entry name" value="FLAGELLAR HOOK-ASSOCIATED PROTEIN 3"/>
    <property type="match status" value="1"/>
</dbReference>
<protein>
    <recommendedName>
        <fullName evidence="4">Flagellin C-terminal domain-containing protein</fullName>
    </recommendedName>
</protein>
<dbReference type="EMBL" id="CP041636">
    <property type="protein sequence ID" value="QDO98411.1"/>
    <property type="molecule type" value="Genomic_DNA"/>
</dbReference>
<dbReference type="GO" id="GO:0009288">
    <property type="term" value="C:bacterial-type flagellum"/>
    <property type="evidence" value="ECO:0007669"/>
    <property type="project" value="UniProtKB-SubCell"/>
</dbReference>
<evidence type="ECO:0000259" key="4">
    <source>
        <dbReference type="Pfam" id="PF00700"/>
    </source>
</evidence>
<evidence type="ECO:0000313" key="6">
    <source>
        <dbReference type="Proteomes" id="UP000317496"/>
    </source>
</evidence>
<comment type="similarity">
    <text evidence="2">Belongs to the bacterial flagellin family.</text>
</comment>
<dbReference type="Gene3D" id="1.20.1330.10">
    <property type="entry name" value="f41 fragment of flagellin, N-terminal domain"/>
    <property type="match status" value="1"/>
</dbReference>
<dbReference type="KEGG" id="fer:FNB15_14510"/>
<dbReference type="InterPro" id="IPR046358">
    <property type="entry name" value="Flagellin_C"/>
</dbReference>
<evidence type="ECO:0000256" key="1">
    <source>
        <dbReference type="ARBA" id="ARBA00004365"/>
    </source>
</evidence>
<comment type="subcellular location">
    <subcellularLocation>
        <location evidence="1">Bacterial flagellum</location>
    </subcellularLocation>
</comment>
<dbReference type="GO" id="GO:0005198">
    <property type="term" value="F:structural molecule activity"/>
    <property type="evidence" value="ECO:0007669"/>
    <property type="project" value="InterPro"/>
</dbReference>
<dbReference type="AlphaFoldDB" id="A0A516H3R4"/>
<dbReference type="Proteomes" id="UP000317496">
    <property type="component" value="Chromosome"/>
</dbReference>
<gene>
    <name evidence="5" type="ORF">FNB15_14510</name>
</gene>
<keyword evidence="3" id="KW-0975">Bacterial flagellum</keyword>
<keyword evidence="6" id="KW-1185">Reference proteome</keyword>
<evidence type="ECO:0000256" key="3">
    <source>
        <dbReference type="ARBA" id="ARBA00023143"/>
    </source>
</evidence>
<proteinExistence type="inferred from homology"/>
<dbReference type="PANTHER" id="PTHR42792">
    <property type="entry name" value="FLAGELLIN"/>
    <property type="match status" value="1"/>
</dbReference>
<reference evidence="5 6" key="1">
    <citation type="submission" date="2019-07" db="EMBL/GenBank/DDBJ databases">
        <title>Genome sequencing for Ferrovibrio sp. K5.</title>
        <authorList>
            <person name="Park S.-J."/>
        </authorList>
    </citation>
    <scope>NUCLEOTIDE SEQUENCE [LARGE SCALE GENOMIC DNA]</scope>
    <source>
        <strain evidence="5 6">K5</strain>
    </source>
</reference>
<evidence type="ECO:0000313" key="5">
    <source>
        <dbReference type="EMBL" id="QDO98411.1"/>
    </source>
</evidence>
<accession>A0A516H3R4</accession>
<sequence>MVAVTGTTQLAMQQAMSRNISLLTTMLNRQNQQLSSGLKLDGLIGVSHQAQELGALKSKLGTAENYTDAVKTAQNRTTLYALSLEKIIDLATDAKDMMIKNRDPFFAKTAAPAAQAGTLLDQIGSILQTKDGDRYIFSGTNYNTNPLNGTLSGLPAVYGAGAVPGVTPGYDVPFQPVPDSVPLNQPPYLNLGGNIDNYYDINSVGLYVDDNERLSYGVSAAEPGFQRVIDAVLRFRDATADLGVDDPNYQARVDDATKQLDLALSDLKSTASRNGYKQQHLGEVQDRHARGIDLLKIRIGGIQDADPAEVATNIAGLQAALEASYMVTSKTLQLSLVNYLR</sequence>
<evidence type="ECO:0000256" key="2">
    <source>
        <dbReference type="ARBA" id="ARBA00005709"/>
    </source>
</evidence>
<feature type="domain" description="Flagellin C-terminal" evidence="4">
    <location>
        <begin position="259"/>
        <end position="340"/>
    </location>
</feature>